<reference evidence="3" key="1">
    <citation type="submission" date="2018-05" db="EMBL/GenBank/DDBJ databases">
        <authorList>
            <person name="Lanie J.A."/>
            <person name="Ng W.-L."/>
            <person name="Kazmierczak K.M."/>
            <person name="Andrzejewski T.M."/>
            <person name="Davidsen T.M."/>
            <person name="Wayne K.J."/>
            <person name="Tettelin H."/>
            <person name="Glass J.I."/>
            <person name="Rusch D."/>
            <person name="Podicherti R."/>
            <person name="Tsui H.-C.T."/>
            <person name="Winkler M.E."/>
        </authorList>
    </citation>
    <scope>NUCLEOTIDE SEQUENCE</scope>
</reference>
<evidence type="ECO:0000313" key="3">
    <source>
        <dbReference type="EMBL" id="SVD85486.1"/>
    </source>
</evidence>
<sequence length="243" mass="26842">AVIGLPRRIIHSFVDNSAKVNQVKFDENKSKDTLSLRLEIPEKLDRAFVGRTRTFFALVAEPRQYAAINALRSEFGDAPVPEDRVEALLANYVKLELIPKGIGKLEVLVSNTYREIQVGDELHIRVEFLNRGSVTVQNIKAALDLPYQWQEEVDPLLIKRLEPDERAPVDIIARPPADIAVGNYELGVEAQGQVGNENVESLEKNLTIHVGASSNIAGNVILIGILVLLVVGIGVASIRISRR</sequence>
<evidence type="ECO:0000256" key="1">
    <source>
        <dbReference type="SAM" id="Phobius"/>
    </source>
</evidence>
<dbReference type="PANTHER" id="PTHR39198">
    <property type="entry name" value="HYPOTHETICAL MEMBRANE PROTEIN, CONSERVED"/>
    <property type="match status" value="1"/>
</dbReference>
<name>A0A382YQA6_9ZZZZ</name>
<gene>
    <name evidence="3" type="ORF">METZ01_LOCUS438340</name>
</gene>
<protein>
    <recommendedName>
        <fullName evidence="2">Alpha-galactosidase NEW3 domain-containing protein</fullName>
    </recommendedName>
</protein>
<accession>A0A382YQA6</accession>
<dbReference type="InterPro" id="IPR018905">
    <property type="entry name" value="A-galactase_NEW3"/>
</dbReference>
<feature type="domain" description="Alpha-galactosidase NEW3" evidence="2">
    <location>
        <begin position="117"/>
        <end position="191"/>
    </location>
</feature>
<organism evidence="3">
    <name type="scientific">marine metagenome</name>
    <dbReference type="NCBI Taxonomy" id="408172"/>
    <lineage>
        <taxon>unclassified sequences</taxon>
        <taxon>metagenomes</taxon>
        <taxon>ecological metagenomes</taxon>
    </lineage>
</organism>
<dbReference type="InterPro" id="IPR013783">
    <property type="entry name" value="Ig-like_fold"/>
</dbReference>
<proteinExistence type="predicted"/>
<keyword evidence="1" id="KW-1133">Transmembrane helix</keyword>
<dbReference type="AlphaFoldDB" id="A0A382YQA6"/>
<keyword evidence="1" id="KW-0472">Membrane</keyword>
<dbReference type="EMBL" id="UINC01177706">
    <property type="protein sequence ID" value="SVD85486.1"/>
    <property type="molecule type" value="Genomic_DNA"/>
</dbReference>
<keyword evidence="1" id="KW-0812">Transmembrane</keyword>
<dbReference type="Gene3D" id="2.60.40.10">
    <property type="entry name" value="Immunoglobulins"/>
    <property type="match status" value="1"/>
</dbReference>
<feature type="transmembrane region" description="Helical" evidence="1">
    <location>
        <begin position="216"/>
        <end position="238"/>
    </location>
</feature>
<feature type="non-terminal residue" evidence="3">
    <location>
        <position position="1"/>
    </location>
</feature>
<dbReference type="Pfam" id="PF10633">
    <property type="entry name" value="NPCBM_assoc"/>
    <property type="match status" value="1"/>
</dbReference>
<dbReference type="PANTHER" id="PTHR39198:SF1">
    <property type="entry name" value="ALPHA-GALACTOSIDASE NEW3 DOMAIN-CONTAINING PROTEIN"/>
    <property type="match status" value="1"/>
</dbReference>
<evidence type="ECO:0000259" key="2">
    <source>
        <dbReference type="Pfam" id="PF10633"/>
    </source>
</evidence>